<evidence type="ECO:0000259" key="12">
    <source>
        <dbReference type="SMART" id="SM00642"/>
    </source>
</evidence>
<dbReference type="InterPro" id="IPR013783">
    <property type="entry name" value="Ig-like_fold"/>
</dbReference>
<reference evidence="14" key="3">
    <citation type="submission" date="2011-05" db="EMBL/GenBank/DDBJ databases">
        <title>Complete sequence of Methylomonas methanica MC09.</title>
        <authorList>
            <consortium name="US DOE Joint Genome Institute"/>
            <person name="Lucas S."/>
            <person name="Han J."/>
            <person name="Lapidus A."/>
            <person name="Cheng J.-F."/>
            <person name="Goodwin L."/>
            <person name="Pitluck S."/>
            <person name="Peters L."/>
            <person name="Mikhailova N."/>
            <person name="Teshima H."/>
            <person name="Han C."/>
            <person name="Tapia R."/>
            <person name="Land M."/>
            <person name="Hauser L."/>
            <person name="Kyrpides N."/>
            <person name="Ivanova N."/>
            <person name="Pagani I."/>
            <person name="Stein L."/>
            <person name="Woyke T."/>
        </authorList>
    </citation>
    <scope>NUCLEOTIDE SEQUENCE [LARGE SCALE GENOMIC DNA]</scope>
    <source>
        <strain evidence="14">MC09</strain>
    </source>
</reference>
<dbReference type="FunFam" id="2.60.40.10:FF:000169">
    <property type="entry name" value="1,4-alpha-glucan branching enzyme GlgB"/>
    <property type="match status" value="1"/>
</dbReference>
<comment type="subunit">
    <text evidence="10">Monomer.</text>
</comment>
<dbReference type="SUPFAM" id="SSF51011">
    <property type="entry name" value="Glycosyl hydrolase domain"/>
    <property type="match status" value="1"/>
</dbReference>
<dbReference type="FunFam" id="3.20.20.80:FF:000003">
    <property type="entry name" value="1,4-alpha-glucan branching enzyme GlgB"/>
    <property type="match status" value="1"/>
</dbReference>
<keyword evidence="5 10" id="KW-0321">Glycogen metabolism</keyword>
<evidence type="ECO:0000256" key="5">
    <source>
        <dbReference type="ARBA" id="ARBA00022600"/>
    </source>
</evidence>
<dbReference type="RefSeq" id="WP_013817579.1">
    <property type="nucleotide sequence ID" value="NC_015572.1"/>
</dbReference>
<dbReference type="EMBL" id="CP002738">
    <property type="protein sequence ID" value="AEF99311.1"/>
    <property type="molecule type" value="Genomic_DNA"/>
</dbReference>
<dbReference type="SUPFAM" id="SSF51445">
    <property type="entry name" value="(Trans)glycosidases"/>
    <property type="match status" value="1"/>
</dbReference>
<evidence type="ECO:0000256" key="10">
    <source>
        <dbReference type="HAMAP-Rule" id="MF_00685"/>
    </source>
</evidence>
<feature type="domain" description="Glycosyl hydrolase family 13 catalytic" evidence="12">
    <location>
        <begin position="251"/>
        <end position="614"/>
    </location>
</feature>
<dbReference type="Gene3D" id="2.60.40.10">
    <property type="entry name" value="Immunoglobulins"/>
    <property type="match status" value="1"/>
</dbReference>
<accession>G0A6L0</accession>
<dbReference type="PANTHER" id="PTHR43651:SF3">
    <property type="entry name" value="1,4-ALPHA-GLUCAN-BRANCHING ENZYME"/>
    <property type="match status" value="1"/>
</dbReference>
<dbReference type="Proteomes" id="UP000008888">
    <property type="component" value="Chromosome"/>
</dbReference>
<dbReference type="Pfam" id="PF22019">
    <property type="entry name" value="GlgB_N"/>
    <property type="match status" value="1"/>
</dbReference>
<feature type="active site" description="Proton donor" evidence="10 11">
    <location>
        <position position="461"/>
    </location>
</feature>
<proteinExistence type="inferred from homology"/>
<dbReference type="eggNOG" id="COG0296">
    <property type="taxonomic scope" value="Bacteria"/>
</dbReference>
<name>G0A6L0_METMM</name>
<dbReference type="InterPro" id="IPR054169">
    <property type="entry name" value="GlgB_N"/>
</dbReference>
<dbReference type="InterPro" id="IPR006407">
    <property type="entry name" value="GlgB"/>
</dbReference>
<organism evidence="13 14">
    <name type="scientific">Methylomonas methanica (strain DSM 25384 / MC09)</name>
    <dbReference type="NCBI Taxonomy" id="857087"/>
    <lineage>
        <taxon>Bacteria</taxon>
        <taxon>Pseudomonadati</taxon>
        <taxon>Pseudomonadota</taxon>
        <taxon>Gammaproteobacteria</taxon>
        <taxon>Methylococcales</taxon>
        <taxon>Methylococcaceae</taxon>
        <taxon>Methylomonas</taxon>
    </lineage>
</organism>
<comment type="pathway">
    <text evidence="3 10">Glycan biosynthesis; glycogen biosynthesis.</text>
</comment>
<dbReference type="STRING" id="857087.Metme_0873"/>
<dbReference type="Gene3D" id="2.60.40.1180">
    <property type="entry name" value="Golgi alpha-mannosidase II"/>
    <property type="match status" value="1"/>
</dbReference>
<dbReference type="Gene3D" id="3.20.20.80">
    <property type="entry name" value="Glycosidases"/>
    <property type="match status" value="1"/>
</dbReference>
<dbReference type="GO" id="GO:0004553">
    <property type="term" value="F:hydrolase activity, hydrolyzing O-glycosyl compounds"/>
    <property type="evidence" value="ECO:0007669"/>
    <property type="project" value="InterPro"/>
</dbReference>
<dbReference type="KEGG" id="mmt:Metme_0873"/>
<dbReference type="HAMAP" id="MF_00685">
    <property type="entry name" value="GlgB"/>
    <property type="match status" value="1"/>
</dbReference>
<dbReference type="FunFam" id="2.60.40.1180:FF:000002">
    <property type="entry name" value="1,4-alpha-glucan branching enzyme GlgB"/>
    <property type="match status" value="1"/>
</dbReference>
<dbReference type="CDD" id="cd11322">
    <property type="entry name" value="AmyAc_Glg_BE"/>
    <property type="match status" value="1"/>
</dbReference>
<dbReference type="PANTHER" id="PTHR43651">
    <property type="entry name" value="1,4-ALPHA-GLUCAN-BRANCHING ENZYME"/>
    <property type="match status" value="1"/>
</dbReference>
<dbReference type="GO" id="GO:0005829">
    <property type="term" value="C:cytosol"/>
    <property type="evidence" value="ECO:0007669"/>
    <property type="project" value="TreeGrafter"/>
</dbReference>
<comment type="similarity">
    <text evidence="4 10">Belongs to the glycosyl hydrolase 13 family. GlgB subfamily.</text>
</comment>
<feature type="active site" description="Nucleophile" evidence="10 11">
    <location>
        <position position="408"/>
    </location>
</feature>
<evidence type="ECO:0000256" key="4">
    <source>
        <dbReference type="ARBA" id="ARBA00009000"/>
    </source>
</evidence>
<reference evidence="13 14" key="1">
    <citation type="journal article" date="2011" name="J. Bacteriol.">
        <title>Complete Genome Sequence of the Aerobic Marine Methanotroph Methylomonas methanica MC09.</title>
        <authorList>
            <person name="Boden R."/>
            <person name="Cunliffe M."/>
            <person name="Scanlan J."/>
            <person name="Moussard H."/>
            <person name="Kits K.D."/>
            <person name="Klotz M.G."/>
            <person name="Jetten M.S."/>
            <person name="Vuilleumier S."/>
            <person name="Han J."/>
            <person name="Peters L."/>
            <person name="Mikhailova N."/>
            <person name="Teshima H."/>
            <person name="Tapia R."/>
            <person name="Kyrpides N."/>
            <person name="Ivanova N."/>
            <person name="Pagani I."/>
            <person name="Cheng J.F."/>
            <person name="Goodwin L."/>
            <person name="Han C."/>
            <person name="Hauser L."/>
            <person name="Land M.L."/>
            <person name="Lapidus A."/>
            <person name="Lucas S."/>
            <person name="Pitluck S."/>
            <person name="Woyke T."/>
            <person name="Stein L."/>
            <person name="Murrell J.C."/>
        </authorList>
    </citation>
    <scope>NUCLEOTIDE SEQUENCE [LARGE SCALE GENOMIC DNA]</scope>
    <source>
        <strain evidence="13 14">MC09</strain>
    </source>
</reference>
<protein>
    <recommendedName>
        <fullName evidence="10">1,4-alpha-glucan branching enzyme GlgB</fullName>
        <ecNumber evidence="10">2.4.1.18</ecNumber>
    </recommendedName>
    <alternativeName>
        <fullName evidence="10">1,4-alpha-D-glucan:1,4-alpha-D-glucan 6-glucosyl-transferase</fullName>
    </alternativeName>
    <alternativeName>
        <fullName evidence="10">Alpha-(1-&gt;4)-glucan branching enzyme</fullName>
    </alternativeName>
    <alternativeName>
        <fullName evidence="10">Glycogen branching enzyme</fullName>
        <shortName evidence="10">BE</shortName>
    </alternativeName>
</protein>
<dbReference type="UniPathway" id="UPA00164"/>
<evidence type="ECO:0000256" key="11">
    <source>
        <dbReference type="PIRSR" id="PIRSR000463-1"/>
    </source>
</evidence>
<evidence type="ECO:0000256" key="7">
    <source>
        <dbReference type="ARBA" id="ARBA00022679"/>
    </source>
</evidence>
<dbReference type="Pfam" id="PF02922">
    <property type="entry name" value="CBM_48"/>
    <property type="match status" value="1"/>
</dbReference>
<dbReference type="NCBIfam" id="NF003811">
    <property type="entry name" value="PRK05402.1"/>
    <property type="match status" value="1"/>
</dbReference>
<dbReference type="InterPro" id="IPR044143">
    <property type="entry name" value="GlgB_N_E_set_prok"/>
</dbReference>
<dbReference type="GO" id="GO:0005978">
    <property type="term" value="P:glycogen biosynthetic process"/>
    <property type="evidence" value="ECO:0007669"/>
    <property type="project" value="UniProtKB-UniRule"/>
</dbReference>
<comment type="catalytic activity">
    <reaction evidence="1 10">
        <text>Transfers a segment of a (1-&gt;4)-alpha-D-glucan chain to a primary hydroxy group in a similar glucan chain.</text>
        <dbReference type="EC" id="2.4.1.18"/>
    </reaction>
</comment>
<dbReference type="EC" id="2.4.1.18" evidence="10"/>
<evidence type="ECO:0000256" key="8">
    <source>
        <dbReference type="ARBA" id="ARBA00023056"/>
    </source>
</evidence>
<dbReference type="GO" id="GO:0043169">
    <property type="term" value="F:cation binding"/>
    <property type="evidence" value="ECO:0007669"/>
    <property type="project" value="InterPro"/>
</dbReference>
<dbReference type="InterPro" id="IPR006048">
    <property type="entry name" value="A-amylase/branching_C"/>
</dbReference>
<evidence type="ECO:0000313" key="14">
    <source>
        <dbReference type="Proteomes" id="UP000008888"/>
    </source>
</evidence>
<dbReference type="NCBIfam" id="TIGR01515">
    <property type="entry name" value="branching_enzym"/>
    <property type="match status" value="1"/>
</dbReference>
<dbReference type="NCBIfam" id="NF008967">
    <property type="entry name" value="PRK12313.1"/>
    <property type="match status" value="1"/>
</dbReference>
<dbReference type="OrthoDB" id="9800174at2"/>
<keyword evidence="9 10" id="KW-0119">Carbohydrate metabolism</keyword>
<dbReference type="Pfam" id="PF02806">
    <property type="entry name" value="Alpha-amylase_C"/>
    <property type="match status" value="1"/>
</dbReference>
<dbReference type="HOGENOM" id="CLU_004245_3_2_6"/>
<keyword evidence="7 10" id="KW-0808">Transferase</keyword>
<evidence type="ECO:0000256" key="3">
    <source>
        <dbReference type="ARBA" id="ARBA00004964"/>
    </source>
</evidence>
<gene>
    <name evidence="10" type="primary">glgB</name>
    <name evidence="13" type="ordered locus">Metme_0873</name>
</gene>
<evidence type="ECO:0000256" key="1">
    <source>
        <dbReference type="ARBA" id="ARBA00000826"/>
    </source>
</evidence>
<keyword evidence="14" id="KW-1185">Reference proteome</keyword>
<dbReference type="AlphaFoldDB" id="G0A6L0"/>
<dbReference type="InterPro" id="IPR017853">
    <property type="entry name" value="GH"/>
</dbReference>
<dbReference type="SUPFAM" id="SSF81296">
    <property type="entry name" value="E set domains"/>
    <property type="match status" value="1"/>
</dbReference>
<dbReference type="InterPro" id="IPR013780">
    <property type="entry name" value="Glyco_hydro_b"/>
</dbReference>
<dbReference type="CDD" id="cd02855">
    <property type="entry name" value="E_set_GBE_prok_N"/>
    <property type="match status" value="1"/>
</dbReference>
<dbReference type="PIRSF" id="PIRSF000463">
    <property type="entry name" value="GlgB"/>
    <property type="match status" value="1"/>
</dbReference>
<evidence type="ECO:0000256" key="2">
    <source>
        <dbReference type="ARBA" id="ARBA00002953"/>
    </source>
</evidence>
<dbReference type="InterPro" id="IPR037439">
    <property type="entry name" value="Branching_enzy"/>
</dbReference>
<evidence type="ECO:0000313" key="13">
    <source>
        <dbReference type="EMBL" id="AEF99311.1"/>
    </source>
</evidence>
<reference key="2">
    <citation type="submission" date="2011-05" db="EMBL/GenBank/DDBJ databases">
        <title>Complete genome sequence of the aerobic marine methanotroph Methylomonas methanica MC09.</title>
        <authorList>
            <person name="Boden R."/>
            <person name="Cunliffe M."/>
            <person name="Scanlan J."/>
            <person name="Moussard H."/>
            <person name="Kits K.D."/>
            <person name="Klotz M."/>
            <person name="Jetten M."/>
            <person name="Vuilleumier S."/>
            <person name="Han J."/>
            <person name="Peters L."/>
            <person name="Mikhailova N."/>
            <person name="Teshima H."/>
            <person name="Tapia R."/>
            <person name="Kyrpides N."/>
            <person name="Ivanova N."/>
            <person name="Pagani I."/>
            <person name="Cheng J.-F."/>
            <person name="Goodwin L."/>
            <person name="Han C."/>
            <person name="Hauser L."/>
            <person name="Land M."/>
            <person name="Lapidus A."/>
            <person name="Lucas S."/>
            <person name="Pitluck S."/>
            <person name="Woyke T."/>
            <person name="Stein L.Y."/>
            <person name="Murrell C."/>
        </authorList>
    </citation>
    <scope>NUCLEOTIDE SEQUENCE</scope>
    <source>
        <strain>MC09</strain>
    </source>
</reference>
<keyword evidence="6 10" id="KW-0328">Glycosyltransferase</keyword>
<dbReference type="InterPro" id="IPR014756">
    <property type="entry name" value="Ig_E-set"/>
</dbReference>
<dbReference type="GO" id="GO:0003844">
    <property type="term" value="F:1,4-alpha-glucan branching enzyme activity"/>
    <property type="evidence" value="ECO:0007669"/>
    <property type="project" value="UniProtKB-UniRule"/>
</dbReference>
<sequence>MGNLSNVALDDEAVKIQEARHHDPFSVLGRHQQGKSLKVRLYSPYAESVGFADGGPEIPRLPGTDFFEYVAQPGELPGHYRLDWIDKDGGKHSGYDPYDFGVQLPDFDRQLFAEGKHWHVYRKMGAHLHSVDNISGVLFTVWAPNAGRVSVIGDFNRWDGRCHPMRSLGGSGIWELFYPGLDAGCLYKFEILNRNSGQVLTKTDPYGQQFELRPKTSSIVVREDSYQWHDQAWMDSRSGHDWLHEPMSIYEVHLGSWRHDAEGNFLSYRDQAVQLVDYVKGLGFTHIELMPITEHPLDASWGYQTTDYFAPTSRFGTPDDFRFFMDICHQNHIGVILDWVPAHFPKDEFALARFDGTPLYEHEDPRKGEHRDWGTLIYNYGRNEVKNFLLSSAIFWLEEFHLDGLRVDAVASMLYLDYSREDGEWIPNQYGGNENLEAIDFFRELNSVTHQQHPGTVMMAEESTAWGGVTRPTWTGGLGFSMKWNMGWMNDILEYMKEDPVHRRYHHDKLTFGMLYAFTENFTLPFSHDEVVHGKGAMVSKMPGDEWQRFANLRLLYTMMFTYPGKKLLFMGCEFGQGTQWDFSRQLDWYVLDYPHHKGVQTLLKELNDLYKAQPALYKNDFDHQGFDWIDCHDAEQSVISYRRKDGSDELVVVLNFTPVVRDPYRIGVPVAGDYQEIFNSDSGVYDGSNVINTSIASDPIPWMNLQHSINLRLPPLSGIIFKLKQGNKTVAENIGNGATTR</sequence>
<evidence type="ECO:0000256" key="6">
    <source>
        <dbReference type="ARBA" id="ARBA00022676"/>
    </source>
</evidence>
<dbReference type="Pfam" id="PF00128">
    <property type="entry name" value="Alpha-amylase"/>
    <property type="match status" value="1"/>
</dbReference>
<dbReference type="InterPro" id="IPR006047">
    <property type="entry name" value="GH13_cat_dom"/>
</dbReference>
<keyword evidence="8 10" id="KW-0320">Glycogen biosynthesis</keyword>
<evidence type="ECO:0000256" key="9">
    <source>
        <dbReference type="ARBA" id="ARBA00023277"/>
    </source>
</evidence>
<dbReference type="InterPro" id="IPR004193">
    <property type="entry name" value="Glyco_hydro_13_N"/>
</dbReference>
<dbReference type="SMART" id="SM00642">
    <property type="entry name" value="Aamy"/>
    <property type="match status" value="1"/>
</dbReference>
<comment type="function">
    <text evidence="2 10">Catalyzes the formation of the alpha-1,6-glucosidic linkages in glycogen by scission of a 1,4-alpha-linked oligosaccharide from growing alpha-1,4-glucan chains and the subsequent attachment of the oligosaccharide to the alpha-1,6 position.</text>
</comment>